<comment type="caution">
    <text evidence="1">The sequence shown here is derived from an EMBL/GenBank/DDBJ whole genome shotgun (WGS) entry which is preliminary data.</text>
</comment>
<dbReference type="GO" id="GO:0000287">
    <property type="term" value="F:magnesium ion binding"/>
    <property type="evidence" value="ECO:0007669"/>
    <property type="project" value="TreeGrafter"/>
</dbReference>
<dbReference type="SUPFAM" id="SSF56784">
    <property type="entry name" value="HAD-like"/>
    <property type="match status" value="1"/>
</dbReference>
<dbReference type="EMBL" id="JXQK01000003">
    <property type="protein sequence ID" value="KIP64989.1"/>
    <property type="molecule type" value="Genomic_DNA"/>
</dbReference>
<dbReference type="InterPro" id="IPR023214">
    <property type="entry name" value="HAD_sf"/>
</dbReference>
<dbReference type="Gene3D" id="3.30.1240.10">
    <property type="match status" value="1"/>
</dbReference>
<dbReference type="GO" id="GO:0016791">
    <property type="term" value="F:phosphatase activity"/>
    <property type="evidence" value="ECO:0007669"/>
    <property type="project" value="TreeGrafter"/>
</dbReference>
<dbReference type="PANTHER" id="PTHR10000:SF8">
    <property type="entry name" value="HAD SUPERFAMILY HYDROLASE-LIKE, TYPE 3"/>
    <property type="match status" value="1"/>
</dbReference>
<keyword evidence="2" id="KW-1185">Reference proteome</keyword>
<dbReference type="InterPro" id="IPR036412">
    <property type="entry name" value="HAD-like_sf"/>
</dbReference>
<reference evidence="1 2" key="1">
    <citation type="submission" date="2015-01" db="EMBL/GenBank/DDBJ databases">
        <title>Comparative genomics of non-oral Prevotella species.</title>
        <authorList>
            <person name="Accetto T."/>
            <person name="Nograsek B."/>
            <person name="Avgustin G."/>
        </authorList>
    </citation>
    <scope>NUCLEOTIDE SEQUENCE [LARGE SCALE GENOMIC DNA]</scope>
    <source>
        <strain evidence="1 2">P5-119</strain>
    </source>
</reference>
<accession>A0A0D0IX99</accession>
<sequence length="297" mass="33140">MYENNTLYVSDLDGTLLNDSSILSPVTERTLNELIADGALFTIATARTPATAVDLMRNVNTNIPFIVMAGCALWDNGRRDYISARTICPNHMARILGIFERQGSHPFVYHRRGNKIVVEHVSEMTDAELDFIRPRILSPYKCLETVEGSELNIDTSDVMLIFGMGNFDHLRAIADDIDREGIPCSYNCYHDIFDKGLGFIDIYMEGTTKALAIEQVKAATGAERVVVFGDNLNDIPMMRAADWSVAVENAYSEVKLAASEVIGLNTDDAVVKWIKEDRFRLKSPQIHSSKIQSPSKL</sequence>
<dbReference type="InterPro" id="IPR006379">
    <property type="entry name" value="HAD-SF_hydro_IIB"/>
</dbReference>
<dbReference type="AlphaFoldDB" id="A0A0D0IX99"/>
<gene>
    <name evidence="1" type="ORF">ST44_00040</name>
</gene>
<dbReference type="GO" id="GO:0005829">
    <property type="term" value="C:cytosol"/>
    <property type="evidence" value="ECO:0007669"/>
    <property type="project" value="TreeGrafter"/>
</dbReference>
<organism evidence="1 2">
    <name type="scientific">Prevotella pectinovora</name>
    <dbReference type="NCBI Taxonomy" id="1602169"/>
    <lineage>
        <taxon>Bacteria</taxon>
        <taxon>Pseudomonadati</taxon>
        <taxon>Bacteroidota</taxon>
        <taxon>Bacteroidia</taxon>
        <taxon>Bacteroidales</taxon>
        <taxon>Prevotellaceae</taxon>
        <taxon>Prevotella</taxon>
    </lineage>
</organism>
<dbReference type="Proteomes" id="UP000032046">
    <property type="component" value="Unassembled WGS sequence"/>
</dbReference>
<dbReference type="PANTHER" id="PTHR10000">
    <property type="entry name" value="PHOSPHOSERINE PHOSPHATASE"/>
    <property type="match status" value="1"/>
</dbReference>
<evidence type="ECO:0000313" key="1">
    <source>
        <dbReference type="EMBL" id="KIP64989.1"/>
    </source>
</evidence>
<proteinExistence type="predicted"/>
<name>A0A0D0IX99_9BACT</name>
<evidence type="ECO:0000313" key="2">
    <source>
        <dbReference type="Proteomes" id="UP000032046"/>
    </source>
</evidence>
<dbReference type="RefSeq" id="WP_042517048.1">
    <property type="nucleotide sequence ID" value="NZ_JXQK01000003.1"/>
</dbReference>
<dbReference type="Pfam" id="PF08282">
    <property type="entry name" value="Hydrolase_3"/>
    <property type="match status" value="1"/>
</dbReference>
<dbReference type="Gene3D" id="3.40.50.1000">
    <property type="entry name" value="HAD superfamily/HAD-like"/>
    <property type="match status" value="1"/>
</dbReference>
<dbReference type="NCBIfam" id="TIGR01484">
    <property type="entry name" value="HAD-SF-IIB"/>
    <property type="match status" value="1"/>
</dbReference>
<protein>
    <submittedName>
        <fullName evidence="1">Uncharacterized protein</fullName>
    </submittedName>
</protein>
<dbReference type="STRING" id="1602171.ST44_00040"/>